<dbReference type="EMBL" id="BMLB01000001">
    <property type="protein sequence ID" value="GGK60912.1"/>
    <property type="molecule type" value="Genomic_DNA"/>
</dbReference>
<evidence type="ECO:0000313" key="3">
    <source>
        <dbReference type="Proteomes" id="UP000662111"/>
    </source>
</evidence>
<dbReference type="InterPro" id="IPR001845">
    <property type="entry name" value="HTH_ArsR_DNA-bd_dom"/>
</dbReference>
<proteinExistence type="predicted"/>
<protein>
    <submittedName>
        <fullName evidence="2">Transcriptional regulator</fullName>
    </submittedName>
</protein>
<comment type="caution">
    <text evidence="2">The sequence shown here is derived from an EMBL/GenBank/DDBJ whole genome shotgun (WGS) entry which is preliminary data.</text>
</comment>
<keyword evidence="3" id="KW-1185">Reference proteome</keyword>
<dbReference type="InterPro" id="IPR036388">
    <property type="entry name" value="WH-like_DNA-bd_sf"/>
</dbReference>
<evidence type="ECO:0000259" key="1">
    <source>
        <dbReference type="SMART" id="SM00418"/>
    </source>
</evidence>
<organism evidence="2 3">
    <name type="scientific">Ornithinimicrobium pekingense</name>
    <dbReference type="NCBI Taxonomy" id="384677"/>
    <lineage>
        <taxon>Bacteria</taxon>
        <taxon>Bacillati</taxon>
        <taxon>Actinomycetota</taxon>
        <taxon>Actinomycetes</taxon>
        <taxon>Micrococcales</taxon>
        <taxon>Ornithinimicrobiaceae</taxon>
        <taxon>Ornithinimicrobium</taxon>
    </lineage>
</organism>
<feature type="domain" description="HTH arsR-type" evidence="1">
    <location>
        <begin position="14"/>
        <end position="104"/>
    </location>
</feature>
<reference evidence="3" key="1">
    <citation type="journal article" date="2019" name="Int. J. Syst. Evol. Microbiol.">
        <title>The Global Catalogue of Microorganisms (GCM) 10K type strain sequencing project: providing services to taxonomists for standard genome sequencing and annotation.</title>
        <authorList>
            <consortium name="The Broad Institute Genomics Platform"/>
            <consortium name="The Broad Institute Genome Sequencing Center for Infectious Disease"/>
            <person name="Wu L."/>
            <person name="Ma J."/>
        </authorList>
    </citation>
    <scope>NUCLEOTIDE SEQUENCE [LARGE SCALE GENOMIC DNA]</scope>
    <source>
        <strain evidence="3">CGMCC 1.5362</strain>
    </source>
</reference>
<sequence length="127" mass="13816">MGAREPEGVNADEAVFDELIHFPARLRICGLLRRADAVAFRTLEDALELPASQLSRHLKAMAEAGYVSVSKTTSPDRRDARRVAWVTLTPTGRSALDRHMAALTLIAQGQEVGAARDRDGIYGSTGR</sequence>
<dbReference type="Proteomes" id="UP000662111">
    <property type="component" value="Unassembled WGS sequence"/>
</dbReference>
<dbReference type="SMART" id="SM00418">
    <property type="entry name" value="HTH_ARSR"/>
    <property type="match status" value="1"/>
</dbReference>
<gene>
    <name evidence="2" type="ORF">GCM10011509_06490</name>
</gene>
<accession>A0ABQ2F4Q2</accession>
<dbReference type="Pfam" id="PF13601">
    <property type="entry name" value="HTH_34"/>
    <property type="match status" value="1"/>
</dbReference>
<dbReference type="SUPFAM" id="SSF46785">
    <property type="entry name" value="Winged helix' DNA-binding domain"/>
    <property type="match status" value="1"/>
</dbReference>
<dbReference type="InterPro" id="IPR036390">
    <property type="entry name" value="WH_DNA-bd_sf"/>
</dbReference>
<dbReference type="InterPro" id="IPR027395">
    <property type="entry name" value="WH_DNA-bd_dom"/>
</dbReference>
<dbReference type="PANTHER" id="PTHR37318">
    <property type="entry name" value="BSL7504 PROTEIN"/>
    <property type="match status" value="1"/>
</dbReference>
<dbReference type="PANTHER" id="PTHR37318:SF1">
    <property type="entry name" value="BSL7504 PROTEIN"/>
    <property type="match status" value="1"/>
</dbReference>
<name>A0ABQ2F4Q2_9MICO</name>
<evidence type="ECO:0000313" key="2">
    <source>
        <dbReference type="EMBL" id="GGK60912.1"/>
    </source>
</evidence>
<dbReference type="Gene3D" id="1.10.10.10">
    <property type="entry name" value="Winged helix-like DNA-binding domain superfamily/Winged helix DNA-binding domain"/>
    <property type="match status" value="1"/>
</dbReference>